<dbReference type="RefSeq" id="WP_169624343.1">
    <property type="nucleotide sequence ID" value="NZ_JABBNT010000002.1"/>
</dbReference>
<keyword evidence="8 11" id="KW-1133">Transmembrane helix</keyword>
<dbReference type="Pfam" id="PF17820">
    <property type="entry name" value="PDZ_6"/>
    <property type="match status" value="1"/>
</dbReference>
<evidence type="ECO:0000256" key="10">
    <source>
        <dbReference type="ARBA" id="ARBA00023136"/>
    </source>
</evidence>
<name>A0A7Y0HDN7_9PROT</name>
<keyword evidence="14" id="KW-1185">Reference proteome</keyword>
<dbReference type="InterPro" id="IPR041489">
    <property type="entry name" value="PDZ_6"/>
</dbReference>
<evidence type="ECO:0000256" key="5">
    <source>
        <dbReference type="ARBA" id="ARBA00022692"/>
    </source>
</evidence>
<evidence type="ECO:0000256" key="1">
    <source>
        <dbReference type="ARBA" id="ARBA00001947"/>
    </source>
</evidence>
<reference evidence="13 14" key="1">
    <citation type="submission" date="2020-04" db="EMBL/GenBank/DDBJ databases">
        <title>Rhodospirillaceae bacterium KN72 isolated from deep sea.</title>
        <authorList>
            <person name="Zhang D.-C."/>
        </authorList>
    </citation>
    <scope>NUCLEOTIDE SEQUENCE [LARGE SCALE GENOMIC DNA]</scope>
    <source>
        <strain evidence="13 14">KN72</strain>
    </source>
</reference>
<evidence type="ECO:0000256" key="3">
    <source>
        <dbReference type="ARBA" id="ARBA00007931"/>
    </source>
</evidence>
<dbReference type="NCBIfam" id="TIGR00054">
    <property type="entry name" value="RIP metalloprotease RseP"/>
    <property type="match status" value="1"/>
</dbReference>
<evidence type="ECO:0000256" key="11">
    <source>
        <dbReference type="RuleBase" id="RU362031"/>
    </source>
</evidence>
<dbReference type="CDD" id="cd06163">
    <property type="entry name" value="S2P-M50_PDZ_RseP-like"/>
    <property type="match status" value="1"/>
</dbReference>
<dbReference type="GO" id="GO:0004222">
    <property type="term" value="F:metalloendopeptidase activity"/>
    <property type="evidence" value="ECO:0007669"/>
    <property type="project" value="InterPro"/>
</dbReference>
<evidence type="ECO:0000313" key="13">
    <source>
        <dbReference type="EMBL" id="NMM44031.1"/>
    </source>
</evidence>
<dbReference type="PANTHER" id="PTHR42837:SF2">
    <property type="entry name" value="MEMBRANE METALLOPROTEASE ARASP2, CHLOROPLASTIC-RELATED"/>
    <property type="match status" value="1"/>
</dbReference>
<keyword evidence="10 11" id="KW-0472">Membrane</keyword>
<evidence type="ECO:0000256" key="6">
    <source>
        <dbReference type="ARBA" id="ARBA00022801"/>
    </source>
</evidence>
<dbReference type="Gene3D" id="2.30.42.10">
    <property type="match status" value="1"/>
</dbReference>
<evidence type="ECO:0000256" key="2">
    <source>
        <dbReference type="ARBA" id="ARBA00004141"/>
    </source>
</evidence>
<comment type="similarity">
    <text evidence="3 11">Belongs to the peptidase M50B family.</text>
</comment>
<dbReference type="PANTHER" id="PTHR42837">
    <property type="entry name" value="REGULATOR OF SIGMA-E PROTEASE RSEP"/>
    <property type="match status" value="1"/>
</dbReference>
<dbReference type="InterPro" id="IPR008915">
    <property type="entry name" value="Peptidase_M50"/>
</dbReference>
<keyword evidence="5 11" id="KW-0812">Transmembrane</keyword>
<feature type="transmembrane region" description="Helical" evidence="11">
    <location>
        <begin position="7"/>
        <end position="24"/>
    </location>
</feature>
<dbReference type="AlphaFoldDB" id="A0A7Y0HDN7"/>
<organism evidence="13 14">
    <name type="scientific">Pacificispira spongiicola</name>
    <dbReference type="NCBI Taxonomy" id="2729598"/>
    <lineage>
        <taxon>Bacteria</taxon>
        <taxon>Pseudomonadati</taxon>
        <taxon>Pseudomonadota</taxon>
        <taxon>Alphaproteobacteria</taxon>
        <taxon>Rhodospirillales</taxon>
        <taxon>Rhodospirillaceae</taxon>
        <taxon>Pacificispira</taxon>
    </lineage>
</organism>
<keyword evidence="6 11" id="KW-0378">Hydrolase</keyword>
<feature type="transmembrane region" description="Helical" evidence="11">
    <location>
        <begin position="109"/>
        <end position="131"/>
    </location>
</feature>
<dbReference type="GO" id="GO:0016020">
    <property type="term" value="C:membrane"/>
    <property type="evidence" value="ECO:0007669"/>
    <property type="project" value="UniProtKB-SubCell"/>
</dbReference>
<feature type="domain" description="PDZ" evidence="12">
    <location>
        <begin position="147"/>
        <end position="175"/>
    </location>
</feature>
<dbReference type="SUPFAM" id="SSF50156">
    <property type="entry name" value="PDZ domain-like"/>
    <property type="match status" value="1"/>
</dbReference>
<keyword evidence="9 11" id="KW-0482">Metalloprotease</keyword>
<dbReference type="InterPro" id="IPR004387">
    <property type="entry name" value="Pept_M50_Zn"/>
</dbReference>
<comment type="caution">
    <text evidence="13">The sequence shown here is derived from an EMBL/GenBank/DDBJ whole genome shotgun (WGS) entry which is preliminary data.</text>
</comment>
<dbReference type="CDD" id="cd23081">
    <property type="entry name" value="cpPDZ_EcRseP-like"/>
    <property type="match status" value="1"/>
</dbReference>
<dbReference type="Pfam" id="PF02163">
    <property type="entry name" value="Peptidase_M50"/>
    <property type="match status" value="1"/>
</dbReference>
<dbReference type="Proteomes" id="UP000539372">
    <property type="component" value="Unassembled WGS sequence"/>
</dbReference>
<feature type="transmembrane region" description="Helical" evidence="11">
    <location>
        <begin position="337"/>
        <end position="354"/>
    </location>
</feature>
<dbReference type="EMBL" id="JABBNT010000002">
    <property type="protein sequence ID" value="NMM44031.1"/>
    <property type="molecule type" value="Genomic_DNA"/>
</dbReference>
<dbReference type="EC" id="3.4.24.-" evidence="11"/>
<evidence type="ECO:0000256" key="8">
    <source>
        <dbReference type="ARBA" id="ARBA00022989"/>
    </source>
</evidence>
<proteinExistence type="inferred from homology"/>
<dbReference type="InterPro" id="IPR001478">
    <property type="entry name" value="PDZ"/>
</dbReference>
<accession>A0A7Y0HDN7</accession>
<protein>
    <recommendedName>
        <fullName evidence="11">Zinc metalloprotease</fullName>
        <ecNumber evidence="11">3.4.24.-</ecNumber>
    </recommendedName>
</protein>
<evidence type="ECO:0000259" key="12">
    <source>
        <dbReference type="PROSITE" id="PS50106"/>
    </source>
</evidence>
<comment type="subcellular location">
    <subcellularLocation>
        <location evidence="2">Membrane</location>
        <topology evidence="2">Multi-pass membrane protein</topology>
    </subcellularLocation>
</comment>
<evidence type="ECO:0000256" key="4">
    <source>
        <dbReference type="ARBA" id="ARBA00022670"/>
    </source>
</evidence>
<evidence type="ECO:0000256" key="9">
    <source>
        <dbReference type="ARBA" id="ARBA00023049"/>
    </source>
</evidence>
<dbReference type="PROSITE" id="PS50106">
    <property type="entry name" value="PDZ"/>
    <property type="match status" value="1"/>
</dbReference>
<dbReference type="GO" id="GO:0006508">
    <property type="term" value="P:proteolysis"/>
    <property type="evidence" value="ECO:0007669"/>
    <property type="project" value="UniProtKB-KW"/>
</dbReference>
<keyword evidence="4 13" id="KW-0645">Protease</keyword>
<sequence length="368" mass="40239">MDGIVGGIGYFNAVLVFCILVYVHEMGHYLVARLCGVRIEVFSIGFGRELFGWTDGHGTRWKFSIVPLGGYVRMFGEHSMEDVQGDTGRAVTEEEQKVSFDHKSLAQRAAIVFAGPAANFIFAIFVMALLFGNAGLREPQDIADYGIGAIVESSPADEAGLQEGDKILSVDGREIGDWDGFVESIRGSDGRELIVKISRDGQTATKYLTPRFNEEIQAFAIGVHRPFQVVTFGPIDSLVMATERTWDYSILTLTSIGEIFTGSRSLDDMGGPVKIVDMSNQVAQRGALDLIVFVAVLSINLGLLNLLPVPMLDGGHLLFYAIEAVRRKPLGEKAQEYLLRGGLAVLLLVMVIVMQNDIVQLLKEHGVI</sequence>
<feature type="transmembrane region" description="Helical" evidence="11">
    <location>
        <begin position="287"/>
        <end position="307"/>
    </location>
</feature>
<keyword evidence="11" id="KW-0479">Metal-binding</keyword>
<dbReference type="InterPro" id="IPR036034">
    <property type="entry name" value="PDZ_sf"/>
</dbReference>
<gene>
    <name evidence="13" type="primary">rseP</name>
    <name evidence="13" type="ORF">HH303_06055</name>
</gene>
<evidence type="ECO:0000313" key="14">
    <source>
        <dbReference type="Proteomes" id="UP000539372"/>
    </source>
</evidence>
<comment type="cofactor">
    <cofactor evidence="1 11">
        <name>Zn(2+)</name>
        <dbReference type="ChEBI" id="CHEBI:29105"/>
    </cofactor>
</comment>
<keyword evidence="7 11" id="KW-0862">Zinc</keyword>
<evidence type="ECO:0000256" key="7">
    <source>
        <dbReference type="ARBA" id="ARBA00022833"/>
    </source>
</evidence>
<dbReference type="GO" id="GO:0046872">
    <property type="term" value="F:metal ion binding"/>
    <property type="evidence" value="ECO:0007669"/>
    <property type="project" value="UniProtKB-KW"/>
</dbReference>